<evidence type="ECO:0000313" key="1">
    <source>
        <dbReference type="EMBL" id="KYN17288.1"/>
    </source>
</evidence>
<evidence type="ECO:0000313" key="2">
    <source>
        <dbReference type="Proteomes" id="UP000078492"/>
    </source>
</evidence>
<dbReference type="Proteomes" id="UP000078492">
    <property type="component" value="Unassembled WGS sequence"/>
</dbReference>
<name>A0A195DWM1_9HYME</name>
<gene>
    <name evidence="1" type="ORF">ALC57_10414</name>
</gene>
<accession>A0A195DWM1</accession>
<dbReference type="EMBL" id="KQ980199">
    <property type="protein sequence ID" value="KYN17288.1"/>
    <property type="molecule type" value="Genomic_DNA"/>
</dbReference>
<sequence>MGVNSLNFLDVTIKVVGDRLSFDWYQKPTFSGRFFNYLSNHPKSQACPWLCNNREISKGKEMEKRKKFREYSVLPHVRFKGLTTEAKLSRSLSLSVFRVVFEISERLVASIREDRDDRAAKKS</sequence>
<dbReference type="AlphaFoldDB" id="A0A195DWM1"/>
<keyword evidence="2" id="KW-1185">Reference proteome</keyword>
<reference evidence="1 2" key="1">
    <citation type="submission" date="2015-09" db="EMBL/GenBank/DDBJ databases">
        <title>Trachymyrmex cornetzi WGS genome.</title>
        <authorList>
            <person name="Nygaard S."/>
            <person name="Hu H."/>
            <person name="Boomsma J."/>
            <person name="Zhang G."/>
        </authorList>
    </citation>
    <scope>NUCLEOTIDE SEQUENCE [LARGE SCALE GENOMIC DNA]</scope>
    <source>
        <strain evidence="1">Tcor2-1</strain>
        <tissue evidence="1">Whole body</tissue>
    </source>
</reference>
<organism evidence="1 2">
    <name type="scientific">Trachymyrmex cornetzi</name>
    <dbReference type="NCBI Taxonomy" id="471704"/>
    <lineage>
        <taxon>Eukaryota</taxon>
        <taxon>Metazoa</taxon>
        <taxon>Ecdysozoa</taxon>
        <taxon>Arthropoda</taxon>
        <taxon>Hexapoda</taxon>
        <taxon>Insecta</taxon>
        <taxon>Pterygota</taxon>
        <taxon>Neoptera</taxon>
        <taxon>Endopterygota</taxon>
        <taxon>Hymenoptera</taxon>
        <taxon>Apocrita</taxon>
        <taxon>Aculeata</taxon>
        <taxon>Formicoidea</taxon>
        <taxon>Formicidae</taxon>
        <taxon>Myrmicinae</taxon>
        <taxon>Trachymyrmex</taxon>
    </lineage>
</organism>
<proteinExistence type="predicted"/>
<protein>
    <submittedName>
        <fullName evidence="1">Uncharacterized protein</fullName>
    </submittedName>
</protein>